<dbReference type="EMBL" id="CM056742">
    <property type="protein sequence ID" value="KAJ8674977.1"/>
    <property type="molecule type" value="Genomic_DNA"/>
</dbReference>
<evidence type="ECO:0000313" key="1">
    <source>
        <dbReference type="EMBL" id="KAJ8674977.1"/>
    </source>
</evidence>
<organism evidence="1 2">
    <name type="scientific">Eretmocerus hayati</name>
    <dbReference type="NCBI Taxonomy" id="131215"/>
    <lineage>
        <taxon>Eukaryota</taxon>
        <taxon>Metazoa</taxon>
        <taxon>Ecdysozoa</taxon>
        <taxon>Arthropoda</taxon>
        <taxon>Hexapoda</taxon>
        <taxon>Insecta</taxon>
        <taxon>Pterygota</taxon>
        <taxon>Neoptera</taxon>
        <taxon>Endopterygota</taxon>
        <taxon>Hymenoptera</taxon>
        <taxon>Apocrita</taxon>
        <taxon>Proctotrupomorpha</taxon>
        <taxon>Chalcidoidea</taxon>
        <taxon>Aphelinidae</taxon>
        <taxon>Aphelininae</taxon>
        <taxon>Eretmocerus</taxon>
    </lineage>
</organism>
<gene>
    <name evidence="1" type="ORF">QAD02_010763</name>
</gene>
<sequence length="183" mass="21746">MQKSNEIFNTLNQEYQLAYEKIRAADRRSRETIAEMIQMGRHMEKHRDRAENLIQMLDQMFLEVDQHMDCIEKWGLTILKVIRETYEDRTNALKKLEELFHHLEVNQDFQIDEMMGEGSLKNLEETRKKLHDFSSSEREVLKILTSLQKIKTEQAEMLETMLSELKMSVKTDFTDSCVIGRTI</sequence>
<comment type="caution">
    <text evidence="1">The sequence shown here is derived from an EMBL/GenBank/DDBJ whole genome shotgun (WGS) entry which is preliminary data.</text>
</comment>
<proteinExistence type="predicted"/>
<protein>
    <submittedName>
        <fullName evidence="1">Uncharacterized protein</fullName>
    </submittedName>
</protein>
<accession>A0ACC2NV20</accession>
<reference evidence="1" key="1">
    <citation type="submission" date="2023-04" db="EMBL/GenBank/DDBJ databases">
        <title>A chromosome-level genome assembly of the parasitoid wasp Eretmocerus hayati.</title>
        <authorList>
            <person name="Zhong Y."/>
            <person name="Liu S."/>
            <person name="Liu Y."/>
        </authorList>
    </citation>
    <scope>NUCLEOTIDE SEQUENCE</scope>
    <source>
        <strain evidence="1">ZJU_SS_LIU_2023</strain>
    </source>
</reference>
<name>A0ACC2NV20_9HYME</name>
<dbReference type="Proteomes" id="UP001239111">
    <property type="component" value="Chromosome 2"/>
</dbReference>
<keyword evidence="2" id="KW-1185">Reference proteome</keyword>
<evidence type="ECO:0000313" key="2">
    <source>
        <dbReference type="Proteomes" id="UP001239111"/>
    </source>
</evidence>